<sequence length="43" mass="4968">MGTKKRYLQKTINRRLIPPSWSGKSGGESHWGSNRHKLPLRAH</sequence>
<evidence type="ECO:0000313" key="3">
    <source>
        <dbReference type="Proteomes" id="UP000070572"/>
    </source>
</evidence>
<organism evidence="2 3">
    <name type="scientific">Varibaculum cambriense</name>
    <dbReference type="NCBI Taxonomy" id="184870"/>
    <lineage>
        <taxon>Bacteria</taxon>
        <taxon>Bacillati</taxon>
        <taxon>Actinomycetota</taxon>
        <taxon>Actinomycetes</taxon>
        <taxon>Actinomycetales</taxon>
        <taxon>Actinomycetaceae</taxon>
        <taxon>Varibaculum</taxon>
    </lineage>
</organism>
<feature type="compositionally biased region" description="Basic residues" evidence="1">
    <location>
        <begin position="33"/>
        <end position="43"/>
    </location>
</feature>
<gene>
    <name evidence="2" type="ORF">HMPREF1862_01658</name>
</gene>
<feature type="region of interest" description="Disordered" evidence="1">
    <location>
        <begin position="17"/>
        <end position="43"/>
    </location>
</feature>
<dbReference type="EMBL" id="LSDN01000022">
    <property type="protein sequence ID" value="KXB79741.1"/>
    <property type="molecule type" value="Genomic_DNA"/>
</dbReference>
<dbReference type="Proteomes" id="UP000070572">
    <property type="component" value="Unassembled WGS sequence"/>
</dbReference>
<accession>A0AB34WXU5</accession>
<proteinExistence type="predicted"/>
<dbReference type="AlphaFoldDB" id="A0AB34WXU5"/>
<protein>
    <recommendedName>
        <fullName evidence="4">50S ribosomal protein L32</fullName>
    </recommendedName>
</protein>
<evidence type="ECO:0000256" key="1">
    <source>
        <dbReference type="SAM" id="MobiDB-lite"/>
    </source>
</evidence>
<evidence type="ECO:0000313" key="2">
    <source>
        <dbReference type="EMBL" id="KXB79741.1"/>
    </source>
</evidence>
<name>A0AB34WXU5_9ACTO</name>
<evidence type="ECO:0008006" key="4">
    <source>
        <dbReference type="Google" id="ProtNLM"/>
    </source>
</evidence>
<reference evidence="2 3" key="1">
    <citation type="submission" date="2016-01" db="EMBL/GenBank/DDBJ databases">
        <authorList>
            <person name="Mitreva M."/>
            <person name="Pepin K.H."/>
            <person name="Mihindukulasuriya K.A."/>
            <person name="Fulton R."/>
            <person name="Fronick C."/>
            <person name="O'Laughlin M."/>
            <person name="Miner T."/>
            <person name="Herter B."/>
            <person name="Rosa B.A."/>
            <person name="Cordes M."/>
            <person name="Tomlinson C."/>
            <person name="Wollam A."/>
            <person name="Palsikar V.B."/>
            <person name="Mardis E.R."/>
            <person name="Wilson R.K."/>
        </authorList>
    </citation>
    <scope>NUCLEOTIDE SEQUENCE [LARGE SCALE GENOMIC DNA]</scope>
    <source>
        <strain evidence="2 3">DNF00696</strain>
    </source>
</reference>
<comment type="caution">
    <text evidence="2">The sequence shown here is derived from an EMBL/GenBank/DDBJ whole genome shotgun (WGS) entry which is preliminary data.</text>
</comment>